<name>A0ABU1FKV7_9MICO</name>
<reference evidence="3" key="1">
    <citation type="submission" date="2023-07" db="EMBL/GenBank/DDBJ databases">
        <title>Description of three actinobacteria isolated from air of manufacturing shop in a pharmaceutical factory.</title>
        <authorList>
            <person name="Zhang D.-F."/>
        </authorList>
    </citation>
    <scope>NUCLEOTIDE SEQUENCE [LARGE SCALE GENOMIC DNA]</scope>
    <source>
        <strain evidence="3">CCTCC AB 2011122</strain>
    </source>
</reference>
<dbReference type="InterPro" id="IPR019681">
    <property type="entry name" value="DUF2530"/>
</dbReference>
<evidence type="ECO:0000313" key="2">
    <source>
        <dbReference type="EMBL" id="MDR5692382.1"/>
    </source>
</evidence>
<feature type="transmembrane region" description="Helical" evidence="1">
    <location>
        <begin position="21"/>
        <end position="42"/>
    </location>
</feature>
<dbReference type="EMBL" id="JAVKGS010000003">
    <property type="protein sequence ID" value="MDR5692382.1"/>
    <property type="molecule type" value="Genomic_DNA"/>
</dbReference>
<evidence type="ECO:0000256" key="1">
    <source>
        <dbReference type="SAM" id="Phobius"/>
    </source>
</evidence>
<keyword evidence="1" id="KW-0812">Transmembrane</keyword>
<accession>A0ABU1FKV7</accession>
<comment type="caution">
    <text evidence="2">The sequence shown here is derived from an EMBL/GenBank/DDBJ whole genome shotgun (WGS) entry which is preliminary data.</text>
</comment>
<sequence length="84" mass="9132">MRLWLTESERRPDPAPVRTDARKALLAGTVAWAVVLVVALVIRDWLDSIGAGWFVTAAIIGVALGLVGLAVVQLRRRGRRDSAD</sequence>
<keyword evidence="1" id="KW-0472">Membrane</keyword>
<protein>
    <submittedName>
        <fullName evidence="2">DUF2530 domain-containing protein</fullName>
    </submittedName>
</protein>
<feature type="transmembrane region" description="Helical" evidence="1">
    <location>
        <begin position="48"/>
        <end position="72"/>
    </location>
</feature>
<keyword evidence="3" id="KW-1185">Reference proteome</keyword>
<gene>
    <name evidence="2" type="ORF">RH861_09960</name>
</gene>
<keyword evidence="1" id="KW-1133">Transmembrane helix</keyword>
<dbReference type="Proteomes" id="UP001260072">
    <property type="component" value="Unassembled WGS sequence"/>
</dbReference>
<dbReference type="Pfam" id="PF10745">
    <property type="entry name" value="DUF2530"/>
    <property type="match status" value="1"/>
</dbReference>
<dbReference type="RefSeq" id="WP_310520865.1">
    <property type="nucleotide sequence ID" value="NZ_BAABBS010000001.1"/>
</dbReference>
<evidence type="ECO:0000313" key="3">
    <source>
        <dbReference type="Proteomes" id="UP001260072"/>
    </source>
</evidence>
<organism evidence="2 3">
    <name type="scientific">Agromyces indicus</name>
    <dbReference type="NCBI Taxonomy" id="758919"/>
    <lineage>
        <taxon>Bacteria</taxon>
        <taxon>Bacillati</taxon>
        <taxon>Actinomycetota</taxon>
        <taxon>Actinomycetes</taxon>
        <taxon>Micrococcales</taxon>
        <taxon>Microbacteriaceae</taxon>
        <taxon>Agromyces</taxon>
    </lineage>
</organism>
<proteinExistence type="predicted"/>